<feature type="domain" description="RRM" evidence="7">
    <location>
        <begin position="12"/>
        <end position="88"/>
    </location>
</feature>
<dbReference type="GO" id="GO:0003723">
    <property type="term" value="F:RNA binding"/>
    <property type="evidence" value="ECO:0007669"/>
    <property type="project" value="UniProtKB-UniRule"/>
</dbReference>
<evidence type="ECO:0000313" key="10">
    <source>
        <dbReference type="Proteomes" id="UP000013827"/>
    </source>
</evidence>
<dbReference type="GO" id="GO:0008270">
    <property type="term" value="F:zinc ion binding"/>
    <property type="evidence" value="ECO:0007669"/>
    <property type="project" value="UniProtKB-KW"/>
</dbReference>
<dbReference type="InterPro" id="IPR035979">
    <property type="entry name" value="RBD_domain_sf"/>
</dbReference>
<keyword evidence="4" id="KW-0694">RNA-binding</keyword>
<evidence type="ECO:0000313" key="9">
    <source>
        <dbReference type="EnsemblProtists" id="EOD24353"/>
    </source>
</evidence>
<dbReference type="OMA" id="LAISRWH"/>
<dbReference type="eggNOG" id="KOG4205">
    <property type="taxonomic scope" value="Eukaryota"/>
</dbReference>
<dbReference type="PROSITE" id="PS50102">
    <property type="entry name" value="RRM"/>
    <property type="match status" value="1"/>
</dbReference>
<dbReference type="AlphaFoldDB" id="A0A0D3JLG8"/>
<name>A0A0D3JLG8_EMIH1</name>
<evidence type="ECO:0000256" key="5">
    <source>
        <dbReference type="PROSITE-ProRule" id="PRU00322"/>
    </source>
</evidence>
<dbReference type="Gene3D" id="4.10.1060.10">
    <property type="entry name" value="Zinc finger, RanBP2-type"/>
    <property type="match status" value="1"/>
</dbReference>
<dbReference type="SMART" id="SM00360">
    <property type="entry name" value="RRM"/>
    <property type="match status" value="1"/>
</dbReference>
<dbReference type="SMART" id="SM00547">
    <property type="entry name" value="ZnF_RBZ"/>
    <property type="match status" value="1"/>
</dbReference>
<dbReference type="Proteomes" id="UP000013827">
    <property type="component" value="Unassembled WGS sequence"/>
</dbReference>
<organism evidence="9 10">
    <name type="scientific">Emiliania huxleyi (strain CCMP1516)</name>
    <dbReference type="NCBI Taxonomy" id="280463"/>
    <lineage>
        <taxon>Eukaryota</taxon>
        <taxon>Haptista</taxon>
        <taxon>Haptophyta</taxon>
        <taxon>Prymnesiophyceae</taxon>
        <taxon>Isochrysidales</taxon>
        <taxon>Noelaerhabdaceae</taxon>
        <taxon>Emiliania</taxon>
    </lineage>
</organism>
<dbReference type="STRING" id="2903.R1CN12"/>
<evidence type="ECO:0000256" key="4">
    <source>
        <dbReference type="PROSITE-ProRule" id="PRU00176"/>
    </source>
</evidence>
<keyword evidence="2 5" id="KW-0863">Zinc-finger</keyword>
<keyword evidence="1" id="KW-0479">Metal-binding</keyword>
<reference evidence="9" key="2">
    <citation type="submission" date="2024-10" db="UniProtKB">
        <authorList>
            <consortium name="EnsemblProtists"/>
        </authorList>
    </citation>
    <scope>IDENTIFICATION</scope>
</reference>
<evidence type="ECO:0000256" key="6">
    <source>
        <dbReference type="SAM" id="MobiDB-lite"/>
    </source>
</evidence>
<evidence type="ECO:0000256" key="1">
    <source>
        <dbReference type="ARBA" id="ARBA00022723"/>
    </source>
</evidence>
<evidence type="ECO:0000256" key="2">
    <source>
        <dbReference type="ARBA" id="ARBA00022771"/>
    </source>
</evidence>
<protein>
    <recommendedName>
        <fullName evidence="11">RRM domain-containing protein</fullName>
    </recommendedName>
</protein>
<dbReference type="PaxDb" id="2903-EOD24353"/>
<dbReference type="InterPro" id="IPR000504">
    <property type="entry name" value="RRM_dom"/>
</dbReference>
<dbReference type="Pfam" id="PF00076">
    <property type="entry name" value="RRM_1"/>
    <property type="match status" value="1"/>
</dbReference>
<keyword evidence="10" id="KW-1185">Reference proteome</keyword>
<evidence type="ECO:0000259" key="7">
    <source>
        <dbReference type="PROSITE" id="PS50102"/>
    </source>
</evidence>
<feature type="compositionally biased region" description="Basic and acidic residues" evidence="6">
    <location>
        <begin position="63"/>
        <end position="82"/>
    </location>
</feature>
<dbReference type="EnsemblProtists" id="EOD24353">
    <property type="protein sequence ID" value="EOD24353"/>
    <property type="gene ID" value="EMIHUDRAFT_238582"/>
</dbReference>
<dbReference type="PANTHER" id="PTHR48034">
    <property type="entry name" value="TRANSFORMER-2 SEX-DETERMINING PROTEIN-RELATED"/>
    <property type="match status" value="1"/>
</dbReference>
<dbReference type="RefSeq" id="XP_005776782.1">
    <property type="nucleotide sequence ID" value="XM_005776725.1"/>
</dbReference>
<accession>A0A0D3JLG8</accession>
<dbReference type="InterPro" id="IPR050441">
    <property type="entry name" value="RBM"/>
</dbReference>
<dbReference type="GeneID" id="17269892"/>
<feature type="region of interest" description="Disordered" evidence="6">
    <location>
        <begin position="131"/>
        <end position="168"/>
    </location>
</feature>
<proteinExistence type="predicted"/>
<keyword evidence="3" id="KW-0862">Zinc</keyword>
<evidence type="ECO:0000259" key="8">
    <source>
        <dbReference type="PROSITE" id="PS50199"/>
    </source>
</evidence>
<dbReference type="PROSITE" id="PS50199">
    <property type="entry name" value="ZF_RANBP2_2"/>
    <property type="match status" value="1"/>
</dbReference>
<dbReference type="Gene3D" id="3.30.70.330">
    <property type="match status" value="1"/>
</dbReference>
<dbReference type="SUPFAM" id="SSF90209">
    <property type="entry name" value="Ran binding protein zinc finger-like"/>
    <property type="match status" value="1"/>
</dbReference>
<feature type="domain" description="RanBP2-type" evidence="8">
    <location>
        <begin position="107"/>
        <end position="136"/>
    </location>
</feature>
<sequence length="168" mass="18358">MSSSAAADSEGRKLFLGGLPFDVNEDDLRTDMSKFGELEDVQLPFDGGKHKGFAFITFRDPKDCKDASESHHQRPYRGREISARVVVPRGDPAHPDGARGGGAGGERPGDWTCPACGANVFASKMNCFKCNEPKPRGGGGGGGGRRDDYDDRRRDYDDRDRGGYDDRR</sequence>
<dbReference type="InterPro" id="IPR036443">
    <property type="entry name" value="Znf_RanBP2_sf"/>
</dbReference>
<evidence type="ECO:0008006" key="11">
    <source>
        <dbReference type="Google" id="ProtNLM"/>
    </source>
</evidence>
<dbReference type="SUPFAM" id="SSF54928">
    <property type="entry name" value="RNA-binding domain, RBD"/>
    <property type="match status" value="1"/>
</dbReference>
<feature type="region of interest" description="Disordered" evidence="6">
    <location>
        <begin position="63"/>
        <end position="109"/>
    </location>
</feature>
<dbReference type="KEGG" id="ehx:EMIHUDRAFT_238582"/>
<dbReference type="InterPro" id="IPR012677">
    <property type="entry name" value="Nucleotide-bd_a/b_plait_sf"/>
</dbReference>
<dbReference type="HOGENOM" id="CLU_1589476_0_0_1"/>
<feature type="compositionally biased region" description="Basic and acidic residues" evidence="6">
    <location>
        <begin position="144"/>
        <end position="168"/>
    </location>
</feature>
<reference evidence="10" key="1">
    <citation type="journal article" date="2013" name="Nature">
        <title>Pan genome of the phytoplankton Emiliania underpins its global distribution.</title>
        <authorList>
            <person name="Read B.A."/>
            <person name="Kegel J."/>
            <person name="Klute M.J."/>
            <person name="Kuo A."/>
            <person name="Lefebvre S.C."/>
            <person name="Maumus F."/>
            <person name="Mayer C."/>
            <person name="Miller J."/>
            <person name="Monier A."/>
            <person name="Salamov A."/>
            <person name="Young J."/>
            <person name="Aguilar M."/>
            <person name="Claverie J.M."/>
            <person name="Frickenhaus S."/>
            <person name="Gonzalez K."/>
            <person name="Herman E.K."/>
            <person name="Lin Y.C."/>
            <person name="Napier J."/>
            <person name="Ogata H."/>
            <person name="Sarno A.F."/>
            <person name="Shmutz J."/>
            <person name="Schroeder D."/>
            <person name="de Vargas C."/>
            <person name="Verret F."/>
            <person name="von Dassow P."/>
            <person name="Valentin K."/>
            <person name="Van de Peer Y."/>
            <person name="Wheeler G."/>
            <person name="Dacks J.B."/>
            <person name="Delwiche C.F."/>
            <person name="Dyhrman S.T."/>
            <person name="Glockner G."/>
            <person name="John U."/>
            <person name="Richards T."/>
            <person name="Worden A.Z."/>
            <person name="Zhang X."/>
            <person name="Grigoriev I.V."/>
            <person name="Allen A.E."/>
            <person name="Bidle K."/>
            <person name="Borodovsky M."/>
            <person name="Bowler C."/>
            <person name="Brownlee C."/>
            <person name="Cock J.M."/>
            <person name="Elias M."/>
            <person name="Gladyshev V.N."/>
            <person name="Groth M."/>
            <person name="Guda C."/>
            <person name="Hadaegh A."/>
            <person name="Iglesias-Rodriguez M.D."/>
            <person name="Jenkins J."/>
            <person name="Jones B.M."/>
            <person name="Lawson T."/>
            <person name="Leese F."/>
            <person name="Lindquist E."/>
            <person name="Lobanov A."/>
            <person name="Lomsadze A."/>
            <person name="Malik S.B."/>
            <person name="Marsh M.E."/>
            <person name="Mackinder L."/>
            <person name="Mock T."/>
            <person name="Mueller-Roeber B."/>
            <person name="Pagarete A."/>
            <person name="Parker M."/>
            <person name="Probert I."/>
            <person name="Quesneville H."/>
            <person name="Raines C."/>
            <person name="Rensing S.A."/>
            <person name="Riano-Pachon D.M."/>
            <person name="Richier S."/>
            <person name="Rokitta S."/>
            <person name="Shiraiwa Y."/>
            <person name="Soanes D.M."/>
            <person name="van der Giezen M."/>
            <person name="Wahlund T.M."/>
            <person name="Williams B."/>
            <person name="Wilson W."/>
            <person name="Wolfe G."/>
            <person name="Wurch L.L."/>
        </authorList>
    </citation>
    <scope>NUCLEOTIDE SEQUENCE</scope>
</reference>
<evidence type="ECO:0000256" key="3">
    <source>
        <dbReference type="ARBA" id="ARBA00022833"/>
    </source>
</evidence>
<dbReference type="InterPro" id="IPR001876">
    <property type="entry name" value="Znf_RanBP2"/>
</dbReference>